<evidence type="ECO:0000313" key="3">
    <source>
        <dbReference type="Proteomes" id="UP000252731"/>
    </source>
</evidence>
<proteinExistence type="predicted"/>
<keyword evidence="1" id="KW-0732">Signal</keyword>
<dbReference type="Proteomes" id="UP000252731">
    <property type="component" value="Unassembled WGS sequence"/>
</dbReference>
<evidence type="ECO:0000256" key="1">
    <source>
        <dbReference type="SAM" id="SignalP"/>
    </source>
</evidence>
<name>A0A366K4G1_CYTFI</name>
<organism evidence="2 3">
    <name type="scientific">Cytobacillus firmus</name>
    <name type="common">Bacillus firmus</name>
    <dbReference type="NCBI Taxonomy" id="1399"/>
    <lineage>
        <taxon>Bacteria</taxon>
        <taxon>Bacillati</taxon>
        <taxon>Bacillota</taxon>
        <taxon>Bacilli</taxon>
        <taxon>Bacillales</taxon>
        <taxon>Bacillaceae</taxon>
        <taxon>Cytobacillus</taxon>
    </lineage>
</organism>
<feature type="signal peptide" evidence="1">
    <location>
        <begin position="1"/>
        <end position="23"/>
    </location>
</feature>
<gene>
    <name evidence="2" type="ORF">DFO70_101402</name>
</gene>
<feature type="chain" id="PRO_5016695718" evidence="1">
    <location>
        <begin position="24"/>
        <end position="92"/>
    </location>
</feature>
<dbReference type="EMBL" id="QNSF01000001">
    <property type="protein sequence ID" value="RBP96590.1"/>
    <property type="molecule type" value="Genomic_DNA"/>
</dbReference>
<dbReference type="RefSeq" id="WP_113881102.1">
    <property type="nucleotide sequence ID" value="NZ_QNSF01000001.1"/>
</dbReference>
<reference evidence="2 3" key="1">
    <citation type="submission" date="2018-06" db="EMBL/GenBank/DDBJ databases">
        <title>Freshwater and sediment microbial communities from various areas in North America, analyzing microbe dynamics in response to fracking.</title>
        <authorList>
            <person name="Lamendella R."/>
        </authorList>
    </citation>
    <scope>NUCLEOTIDE SEQUENCE [LARGE SCALE GENOMIC DNA]</scope>
    <source>
        <strain evidence="2 3">14_TX</strain>
    </source>
</reference>
<dbReference type="AlphaFoldDB" id="A0A366K4G1"/>
<sequence length="92" mass="10516">MQKLVKNAVLLSAALLAAPPVQGETPYYGKSYTQPEQVRHLFPEIEVKDKTPAFLRDGDGFNSQEEMMSYIQHSKLKVLTCLLKQSEHIRRQ</sequence>
<comment type="caution">
    <text evidence="2">The sequence shown here is derived from an EMBL/GenBank/DDBJ whole genome shotgun (WGS) entry which is preliminary data.</text>
</comment>
<dbReference type="OrthoDB" id="5294005at2"/>
<keyword evidence="3" id="KW-1185">Reference proteome</keyword>
<accession>A0A366K4G1</accession>
<evidence type="ECO:0000313" key="2">
    <source>
        <dbReference type="EMBL" id="RBP96590.1"/>
    </source>
</evidence>
<protein>
    <submittedName>
        <fullName evidence="2">Uncharacterized protein</fullName>
    </submittedName>
</protein>